<name>A0ABZ0U752_9FIRM</name>
<organism evidence="1 2">
    <name type="scientific">Blautia producta</name>
    <dbReference type="NCBI Taxonomy" id="33035"/>
    <lineage>
        <taxon>Bacteria</taxon>
        <taxon>Bacillati</taxon>
        <taxon>Bacillota</taxon>
        <taxon>Clostridia</taxon>
        <taxon>Lachnospirales</taxon>
        <taxon>Lachnospiraceae</taxon>
        <taxon>Blautia</taxon>
    </lineage>
</organism>
<evidence type="ECO:0000313" key="2">
    <source>
        <dbReference type="Proteomes" id="UP001325248"/>
    </source>
</evidence>
<accession>A0ABZ0U752</accession>
<sequence length="56" mass="6643">MEDNLWLSKLYENTRKEKGKKSVTVKMISLILHHFNMRTCKTKSKVIFYISHGICL</sequence>
<evidence type="ECO:0000313" key="1">
    <source>
        <dbReference type="EMBL" id="WPX73045.1"/>
    </source>
</evidence>
<dbReference type="EMBL" id="CP136422">
    <property type="protein sequence ID" value="WPX73045.1"/>
    <property type="molecule type" value="Genomic_DNA"/>
</dbReference>
<protein>
    <submittedName>
        <fullName evidence="1">Uncharacterized protein</fullName>
    </submittedName>
</protein>
<proteinExistence type="predicted"/>
<reference evidence="1" key="1">
    <citation type="submission" date="2023-10" db="EMBL/GenBank/DDBJ databases">
        <title>Genome sequence of Blautia coccoides DSM 935.</title>
        <authorList>
            <person name="Boeer T."/>
            <person name="Bengelsdorf F.R."/>
            <person name="Daniel R."/>
            <person name="Poehlein A."/>
        </authorList>
    </citation>
    <scope>NUCLEOTIDE SEQUENCE [LARGE SCALE GENOMIC DNA]</scope>
    <source>
        <strain evidence="1">DSM 935</strain>
    </source>
</reference>
<keyword evidence="2" id="KW-1185">Reference proteome</keyword>
<dbReference type="Proteomes" id="UP001325248">
    <property type="component" value="Chromosome"/>
</dbReference>
<gene>
    <name evidence="1" type="ORF">BLCOC_13860</name>
</gene>